<gene>
    <name evidence="1" type="ORF">S12H4_59204</name>
</gene>
<accession>X1W2K1</accession>
<evidence type="ECO:0000313" key="1">
    <source>
        <dbReference type="EMBL" id="GAJ23845.1"/>
    </source>
</evidence>
<protein>
    <submittedName>
        <fullName evidence="1">Uncharacterized protein</fullName>
    </submittedName>
</protein>
<reference evidence="1" key="1">
    <citation type="journal article" date="2014" name="Front. Microbiol.">
        <title>High frequency of phylogenetically diverse reductive dehalogenase-homologous genes in deep subseafloor sedimentary metagenomes.</title>
        <authorList>
            <person name="Kawai M."/>
            <person name="Futagami T."/>
            <person name="Toyoda A."/>
            <person name="Takaki Y."/>
            <person name="Nishi S."/>
            <person name="Hori S."/>
            <person name="Arai W."/>
            <person name="Tsubouchi T."/>
            <person name="Morono Y."/>
            <person name="Uchiyama I."/>
            <person name="Ito T."/>
            <person name="Fujiyama A."/>
            <person name="Inagaki F."/>
            <person name="Takami H."/>
        </authorList>
    </citation>
    <scope>NUCLEOTIDE SEQUENCE</scope>
    <source>
        <strain evidence="1">Expedition CK06-06</strain>
    </source>
</reference>
<sequence>MEELPKIEVQLDPHNYQYHSPVVFGHHRLYPWLSEKEEGKQAEVGGMGEGG</sequence>
<name>X1W2K1_9ZZZZ</name>
<dbReference type="AlphaFoldDB" id="X1W2K1"/>
<dbReference type="EMBL" id="BARW01038617">
    <property type="protein sequence ID" value="GAJ23845.1"/>
    <property type="molecule type" value="Genomic_DNA"/>
</dbReference>
<proteinExistence type="predicted"/>
<comment type="caution">
    <text evidence="1">The sequence shown here is derived from an EMBL/GenBank/DDBJ whole genome shotgun (WGS) entry which is preliminary data.</text>
</comment>
<organism evidence="1">
    <name type="scientific">marine sediment metagenome</name>
    <dbReference type="NCBI Taxonomy" id="412755"/>
    <lineage>
        <taxon>unclassified sequences</taxon>
        <taxon>metagenomes</taxon>
        <taxon>ecological metagenomes</taxon>
    </lineage>
</organism>